<dbReference type="Gene3D" id="1.10.12.10">
    <property type="entry name" value="Lyase 2-enoyl-coa Hydratase, Chain A, domain 2"/>
    <property type="match status" value="1"/>
</dbReference>
<comment type="similarity">
    <text evidence="1 2">Belongs to the enoyl-CoA hydratase/isomerase family.</text>
</comment>
<dbReference type="EMBL" id="BSPB01000016">
    <property type="protein sequence ID" value="GLS14823.1"/>
    <property type="molecule type" value="Genomic_DNA"/>
</dbReference>
<evidence type="ECO:0000256" key="2">
    <source>
        <dbReference type="RuleBase" id="RU003707"/>
    </source>
</evidence>
<dbReference type="SUPFAM" id="SSF52096">
    <property type="entry name" value="ClpP/crotonase"/>
    <property type="match status" value="1"/>
</dbReference>
<dbReference type="RefSeq" id="WP_234266075.1">
    <property type="nucleotide sequence ID" value="NZ_BSPB01000016.1"/>
</dbReference>
<dbReference type="PANTHER" id="PTHR42964">
    <property type="entry name" value="ENOYL-COA HYDRATASE"/>
    <property type="match status" value="1"/>
</dbReference>
<dbReference type="InterPro" id="IPR029045">
    <property type="entry name" value="ClpP/crotonase-like_dom_sf"/>
</dbReference>
<organism evidence="3 4">
    <name type="scientific">Hydrogenophaga electricum</name>
    <dbReference type="NCBI Taxonomy" id="1230953"/>
    <lineage>
        <taxon>Bacteria</taxon>
        <taxon>Pseudomonadati</taxon>
        <taxon>Pseudomonadota</taxon>
        <taxon>Betaproteobacteria</taxon>
        <taxon>Burkholderiales</taxon>
        <taxon>Comamonadaceae</taxon>
        <taxon>Hydrogenophaga</taxon>
    </lineage>
</organism>
<evidence type="ECO:0000313" key="4">
    <source>
        <dbReference type="Proteomes" id="UP001156903"/>
    </source>
</evidence>
<sequence>MAYPDKDTRGEASLLYWREGAVARLHFNRPTALNAIDEPMARGFLAACEAVAADPLVRAVHITAEGKAFMAGGDLAAMRSDPVPVAQALIAGMHGGLRLLADLRAPVVASVQGAVFGGGLGLMLGCDLVIAAEGTRFGIAYPLIGASSDCSTSWGLVQLLGLRKAMELALLADVIDAPEALRLGLVNRVVPAADLQAEGERLVQRLAQGPTQALGQLKRLLRAATHNDLGTQLDAEAAAFLSCARTADFAEGVGAFLDKRAPTFNGH</sequence>
<dbReference type="CDD" id="cd06558">
    <property type="entry name" value="crotonase-like"/>
    <property type="match status" value="1"/>
</dbReference>
<proteinExistence type="inferred from homology"/>
<accession>A0ABQ6C3A0</accession>
<comment type="caution">
    <text evidence="3">The sequence shown here is derived from an EMBL/GenBank/DDBJ whole genome shotgun (WGS) entry which is preliminary data.</text>
</comment>
<dbReference type="Gene3D" id="3.90.226.10">
    <property type="entry name" value="2-enoyl-CoA Hydratase, Chain A, domain 1"/>
    <property type="match status" value="1"/>
</dbReference>
<dbReference type="PROSITE" id="PS00166">
    <property type="entry name" value="ENOYL_COA_HYDRATASE"/>
    <property type="match status" value="1"/>
</dbReference>
<dbReference type="InterPro" id="IPR051683">
    <property type="entry name" value="Enoyl-CoA_Hydratase/Isomerase"/>
</dbReference>
<dbReference type="InterPro" id="IPR001753">
    <property type="entry name" value="Enoyl-CoA_hydra/iso"/>
</dbReference>
<dbReference type="Proteomes" id="UP001156903">
    <property type="component" value="Unassembled WGS sequence"/>
</dbReference>
<dbReference type="Pfam" id="PF00378">
    <property type="entry name" value="ECH_1"/>
    <property type="match status" value="1"/>
</dbReference>
<gene>
    <name evidence="3" type="ORF">GCM10007935_22560</name>
</gene>
<evidence type="ECO:0000256" key="1">
    <source>
        <dbReference type="ARBA" id="ARBA00005254"/>
    </source>
</evidence>
<name>A0ABQ6C3A0_9BURK</name>
<dbReference type="InterPro" id="IPR014748">
    <property type="entry name" value="Enoyl-CoA_hydra_C"/>
</dbReference>
<reference evidence="4" key="1">
    <citation type="journal article" date="2019" name="Int. J. Syst. Evol. Microbiol.">
        <title>The Global Catalogue of Microorganisms (GCM) 10K type strain sequencing project: providing services to taxonomists for standard genome sequencing and annotation.</title>
        <authorList>
            <consortium name="The Broad Institute Genomics Platform"/>
            <consortium name="The Broad Institute Genome Sequencing Center for Infectious Disease"/>
            <person name="Wu L."/>
            <person name="Ma J."/>
        </authorList>
    </citation>
    <scope>NUCLEOTIDE SEQUENCE [LARGE SCALE GENOMIC DNA]</scope>
    <source>
        <strain evidence="4">NBRC 109341</strain>
    </source>
</reference>
<keyword evidence="4" id="KW-1185">Reference proteome</keyword>
<dbReference type="PANTHER" id="PTHR42964:SF1">
    <property type="entry name" value="POLYKETIDE BIOSYNTHESIS ENOYL-COA HYDRATASE PKSH-RELATED"/>
    <property type="match status" value="1"/>
</dbReference>
<protein>
    <submittedName>
        <fullName evidence="3">Enoyl-CoA hydratase</fullName>
    </submittedName>
</protein>
<dbReference type="InterPro" id="IPR018376">
    <property type="entry name" value="Enoyl-CoA_hyd/isom_CS"/>
</dbReference>
<evidence type="ECO:0000313" key="3">
    <source>
        <dbReference type="EMBL" id="GLS14823.1"/>
    </source>
</evidence>